<dbReference type="EMBL" id="JABACJ020000028">
    <property type="protein sequence ID" value="MBU3878145.1"/>
    <property type="molecule type" value="Genomic_DNA"/>
</dbReference>
<dbReference type="InterPro" id="IPR032779">
    <property type="entry name" value="FliG_M"/>
</dbReference>
<sequence length="335" mass="38133">MAEVKRRAAEKAATVITMLGSEYASEVFKYLKESEVELISVELSRMPKIKDDELQEIAREFHDCCMAQKVITEGGQDYAKEVLEKTFGQQQARNLMERVNKALKTKSFSFLRKVDYKTLMTVIQNEHPQTLALILSYASPDQASRIIENLPREIRTDVVERVAKMDRAVPGIVRIVEQVVGSKLDTSASEEMMEVGGLNYVADIMNNVDRSTEKDIFEELSLKDAPLADSVRKLMFVFEDIAFLDPMSIQRFIREVDSKDLAVALKATNQDVSNAIFSNMSSRMRDSIRTDIEYLHNIRMSDVLEAQQRIVSTIRRLEESGELVITKDGKDDFIV</sequence>
<dbReference type="InterPro" id="IPR028263">
    <property type="entry name" value="FliG_N"/>
</dbReference>
<keyword evidence="4" id="KW-0282">Flagellum</keyword>
<evidence type="ECO:0000313" key="4">
    <source>
        <dbReference type="EMBL" id="MBU3878145.1"/>
    </source>
</evidence>
<dbReference type="InterPro" id="IPR000090">
    <property type="entry name" value="Flg_Motor_Flig"/>
</dbReference>
<accession>A0ABS6D969</accession>
<dbReference type="Proteomes" id="UP000723714">
    <property type="component" value="Unassembled WGS sequence"/>
</dbReference>
<name>A0ABS6D969_9FIRM</name>
<evidence type="ECO:0000313" key="5">
    <source>
        <dbReference type="Proteomes" id="UP000723714"/>
    </source>
</evidence>
<feature type="domain" description="Flagellar motor switch protein FliG middle" evidence="2">
    <location>
        <begin position="117"/>
        <end position="189"/>
    </location>
</feature>
<dbReference type="PANTHER" id="PTHR30534:SF0">
    <property type="entry name" value="FLAGELLAR MOTOR SWITCH PROTEIN FLIG"/>
    <property type="match status" value="1"/>
</dbReference>
<keyword evidence="4" id="KW-0969">Cilium</keyword>
<evidence type="ECO:0000259" key="1">
    <source>
        <dbReference type="Pfam" id="PF01706"/>
    </source>
</evidence>
<evidence type="ECO:0000259" key="2">
    <source>
        <dbReference type="Pfam" id="PF14841"/>
    </source>
</evidence>
<keyword evidence="5" id="KW-1185">Reference proteome</keyword>
<comment type="caution">
    <text evidence="4">The sequence shown here is derived from an EMBL/GenBank/DDBJ whole genome shotgun (WGS) entry which is preliminary data.</text>
</comment>
<dbReference type="Pfam" id="PF01706">
    <property type="entry name" value="FliG_C"/>
    <property type="match status" value="1"/>
</dbReference>
<feature type="domain" description="Flagellar motor switch protein FliG C-terminal" evidence="1">
    <location>
        <begin position="218"/>
        <end position="325"/>
    </location>
</feature>
<reference evidence="4 5" key="1">
    <citation type="submission" date="2021-06" db="EMBL/GenBank/DDBJ databases">
        <title>Faecalicatena sp. nov. isolated from porcine feces.</title>
        <authorList>
            <person name="Oh B.S."/>
            <person name="Lee J.H."/>
        </authorList>
    </citation>
    <scope>NUCLEOTIDE SEQUENCE [LARGE SCALE GENOMIC DNA]</scope>
    <source>
        <strain evidence="4 5">AGMB00832</strain>
    </source>
</reference>
<gene>
    <name evidence="4" type="primary">fliG</name>
    <name evidence="4" type="ORF">HGO97_020290</name>
</gene>
<dbReference type="PIRSF" id="PIRSF003161">
    <property type="entry name" value="FliG"/>
    <property type="match status" value="1"/>
</dbReference>
<dbReference type="PANTHER" id="PTHR30534">
    <property type="entry name" value="FLAGELLAR MOTOR SWITCH PROTEIN FLIG"/>
    <property type="match status" value="1"/>
</dbReference>
<dbReference type="Pfam" id="PF14841">
    <property type="entry name" value="FliG_M"/>
    <property type="match status" value="1"/>
</dbReference>
<evidence type="ECO:0000259" key="3">
    <source>
        <dbReference type="Pfam" id="PF14842"/>
    </source>
</evidence>
<dbReference type="Pfam" id="PF14842">
    <property type="entry name" value="FliG_N"/>
    <property type="match status" value="1"/>
</dbReference>
<dbReference type="NCBIfam" id="TIGR00207">
    <property type="entry name" value="fliG"/>
    <property type="match status" value="1"/>
</dbReference>
<feature type="domain" description="Flagellar motor switch protein FliG N-terminal" evidence="3">
    <location>
        <begin position="9"/>
        <end position="108"/>
    </location>
</feature>
<organism evidence="4 5">
    <name type="scientific">Faecalicatena faecalis</name>
    <dbReference type="NCBI Taxonomy" id="2726362"/>
    <lineage>
        <taxon>Bacteria</taxon>
        <taxon>Bacillati</taxon>
        <taxon>Bacillota</taxon>
        <taxon>Clostridia</taxon>
        <taxon>Lachnospirales</taxon>
        <taxon>Lachnospiraceae</taxon>
        <taxon>Faecalicatena</taxon>
    </lineage>
</organism>
<protein>
    <submittedName>
        <fullName evidence="4">Flagellar motor switch protein FliG</fullName>
    </submittedName>
</protein>
<dbReference type="InterPro" id="IPR023087">
    <property type="entry name" value="Flg_Motor_Flig_C"/>
</dbReference>
<dbReference type="RefSeq" id="WP_216244736.1">
    <property type="nucleotide sequence ID" value="NZ_JABACJ020000028.1"/>
</dbReference>
<keyword evidence="4" id="KW-0966">Cell projection</keyword>
<proteinExistence type="predicted"/>